<feature type="transmembrane region" description="Helical" evidence="1">
    <location>
        <begin position="355"/>
        <end position="374"/>
    </location>
</feature>
<comment type="caution">
    <text evidence="2">The sequence shown here is derived from an EMBL/GenBank/DDBJ whole genome shotgun (WGS) entry which is preliminary data.</text>
</comment>
<organism evidence="2 3">
    <name type="scientific">[Clostridium] methylpentosum DSM 5476</name>
    <dbReference type="NCBI Taxonomy" id="537013"/>
    <lineage>
        <taxon>Bacteria</taxon>
        <taxon>Bacillati</taxon>
        <taxon>Bacillota</taxon>
        <taxon>Clostridia</taxon>
        <taxon>Eubacteriales</taxon>
        <taxon>Oscillospiraceae</taxon>
        <taxon>Oscillospiraceae incertae sedis</taxon>
    </lineage>
</organism>
<reference evidence="2 3" key="1">
    <citation type="submission" date="2009-01" db="EMBL/GenBank/DDBJ databases">
        <authorList>
            <person name="Fulton L."/>
            <person name="Clifton S."/>
            <person name="Fulton B."/>
            <person name="Xu J."/>
            <person name="Minx P."/>
            <person name="Pepin K.H."/>
            <person name="Johnson M."/>
            <person name="Bhonagiri V."/>
            <person name="Nash W.E."/>
            <person name="Mardis E.R."/>
            <person name="Wilson R.K."/>
        </authorList>
    </citation>
    <scope>NUCLEOTIDE SEQUENCE [LARGE SCALE GENOMIC DNA]</scope>
    <source>
        <strain evidence="2 3">DSM 5476</strain>
    </source>
</reference>
<gene>
    <name evidence="2" type="ORF">CLOSTMETH_00905</name>
</gene>
<name>C0EAP2_9FIRM</name>
<feature type="transmembrane region" description="Helical" evidence="1">
    <location>
        <begin position="419"/>
        <end position="439"/>
    </location>
</feature>
<keyword evidence="1" id="KW-0472">Membrane</keyword>
<proteinExistence type="predicted"/>
<feature type="transmembrane region" description="Helical" evidence="1">
    <location>
        <begin position="326"/>
        <end position="349"/>
    </location>
</feature>
<evidence type="ECO:0000313" key="2">
    <source>
        <dbReference type="EMBL" id="EEG31459.1"/>
    </source>
</evidence>
<evidence type="ECO:0000313" key="3">
    <source>
        <dbReference type="Proteomes" id="UP000003340"/>
    </source>
</evidence>
<keyword evidence="3" id="KW-1185">Reference proteome</keyword>
<evidence type="ECO:0008006" key="4">
    <source>
        <dbReference type="Google" id="ProtNLM"/>
    </source>
</evidence>
<keyword evidence="1" id="KW-0812">Transmembrane</keyword>
<feature type="transmembrane region" description="Helical" evidence="1">
    <location>
        <begin position="179"/>
        <end position="204"/>
    </location>
</feature>
<feature type="transmembrane region" description="Helical" evidence="1">
    <location>
        <begin position="225"/>
        <end position="247"/>
    </location>
</feature>
<dbReference type="EMBL" id="ACEC01000034">
    <property type="protein sequence ID" value="EEG31459.1"/>
    <property type="molecule type" value="Genomic_DNA"/>
</dbReference>
<dbReference type="PANTHER" id="PTHR38454">
    <property type="entry name" value="INTEGRAL MEMBRANE PROTEIN-RELATED"/>
    <property type="match status" value="1"/>
</dbReference>
<protein>
    <recommendedName>
        <fullName evidence="4">Bacterial membrane protein YfhO</fullName>
    </recommendedName>
</protein>
<dbReference type="PANTHER" id="PTHR38454:SF1">
    <property type="entry name" value="INTEGRAL MEMBRANE PROTEIN"/>
    <property type="match status" value="1"/>
</dbReference>
<dbReference type="HOGENOM" id="CLU_008413_2_0_9"/>
<dbReference type="Proteomes" id="UP000003340">
    <property type="component" value="Unassembled WGS sequence"/>
</dbReference>
<dbReference type="eggNOG" id="COG4485">
    <property type="taxonomic scope" value="Bacteria"/>
</dbReference>
<dbReference type="STRING" id="537013.CLOSTMETH_00905"/>
<feature type="transmembrane region" description="Helical" evidence="1">
    <location>
        <begin position="386"/>
        <end position="404"/>
    </location>
</feature>
<feature type="transmembrane region" description="Helical" evidence="1">
    <location>
        <begin position="12"/>
        <end position="31"/>
    </location>
</feature>
<keyword evidence="1" id="KW-1133">Transmembrane helix</keyword>
<dbReference type="Pfam" id="PF09586">
    <property type="entry name" value="YfhO"/>
    <property type="match status" value="2"/>
</dbReference>
<feature type="transmembrane region" description="Helical" evidence="1">
    <location>
        <begin position="743"/>
        <end position="764"/>
    </location>
</feature>
<feature type="transmembrane region" description="Helical" evidence="1">
    <location>
        <begin position="298"/>
        <end position="319"/>
    </location>
</feature>
<dbReference type="AlphaFoldDB" id="C0EAP2"/>
<accession>C0EAP2</accession>
<sequence length="775" mass="88945">MQLKKNRSGYLTIFLIAVLTITLILLPFLIYDHGALLIYRDFNHQQIPFTRLAHDAIRSGNIFWNWNTDLGANFIGSYSFYLLGSPFFWLTLPFPTSWIPYLMGPLIILKYGVAAVTSFAFIKRFTRTQSFAMVGALLFTFSSFMISNTFYNHFLDVVAFFPLLLIGMEELVLNRRKGVFALAVALNLIVNYWFFVGEAVFACLYFFMRCLDPAFQMSLRKFGSLFFEAVLGLCLGMFLLLPSALALEGSTRLDEMMTLKTAFTYQYPELYGFLVQGFTMPADIQGYPNLFPTMNQGYTWRSVAAWLPLFGMCGVFSFLQHKRRHWLKYLLILCFVFAFVPILNSSFVLFNGTYYARWFYMFLLMMALATALILEQRRYEMNSGLKLCGIFLTAFVLLGILPRINNGSFTFFGIPSSPAMYWCNILLAVASLLLAARLIKKFRRSPRQLAVYSMTGICCISILYGMTSIAFCKIDGESYEQIFDRSLNAEFNLEGDEFYRVDVYNGMNNQAMYWGLPTIQAFHSIVPASVMELYPQLGVERFVMSTPDIEKQGVRGFTSVKYLFVKEEQSGFSPPAGYKFYDTQNGFDIYLNENYVPMGYTYDYYLDETQFKTMNQQHRDRLLLKGMLLSDEQIETYKDLLKPISENKNRWDYTITGLKTDCDELKNETAESFEIDNRGFTSKITLQKDNLVYFSVPYDRGWKAYVNGVETKIEKVNVGFMAVAAAEGENDIRFEYTTPGLKAGLAVSGAGWIVFAAYLILCRVGRKKESRKNKG</sequence>
<feature type="transmembrane region" description="Helical" evidence="1">
    <location>
        <begin position="128"/>
        <end position="147"/>
    </location>
</feature>
<dbReference type="InterPro" id="IPR018580">
    <property type="entry name" value="Uncharacterised_YfhO"/>
</dbReference>
<reference evidence="2 3" key="2">
    <citation type="submission" date="2009-02" db="EMBL/GenBank/DDBJ databases">
        <title>Draft genome sequence of Clostridium methylpentosum (DSM 5476).</title>
        <authorList>
            <person name="Sudarsanam P."/>
            <person name="Ley R."/>
            <person name="Guruge J."/>
            <person name="Turnbaugh P.J."/>
            <person name="Mahowald M."/>
            <person name="Liep D."/>
            <person name="Gordon J."/>
        </authorList>
    </citation>
    <scope>NUCLEOTIDE SEQUENCE [LARGE SCALE GENOMIC DNA]</scope>
    <source>
        <strain evidence="2 3">DSM 5476</strain>
    </source>
</reference>
<evidence type="ECO:0000256" key="1">
    <source>
        <dbReference type="SAM" id="Phobius"/>
    </source>
</evidence>
<feature type="transmembrane region" description="Helical" evidence="1">
    <location>
        <begin position="451"/>
        <end position="471"/>
    </location>
</feature>